<dbReference type="Pfam" id="PF13561">
    <property type="entry name" value="adh_short_C2"/>
    <property type="match status" value="1"/>
</dbReference>
<evidence type="ECO:0000256" key="2">
    <source>
        <dbReference type="ARBA" id="ARBA00023002"/>
    </source>
</evidence>
<dbReference type="PANTHER" id="PTHR24321:SF15">
    <property type="entry name" value="OXIDOREDUCTASE UCPA"/>
    <property type="match status" value="1"/>
</dbReference>
<dbReference type="RefSeq" id="WP_230736370.1">
    <property type="nucleotide sequence ID" value="NZ_JAJNDB010000004.1"/>
</dbReference>
<dbReference type="EC" id="1.1.1.47" evidence="3"/>
<dbReference type="EMBL" id="JAJNDB010000004">
    <property type="protein sequence ID" value="MCD2195344.1"/>
    <property type="molecule type" value="Genomic_DNA"/>
</dbReference>
<dbReference type="GO" id="GO:0047936">
    <property type="term" value="F:glucose 1-dehydrogenase [NAD(P)+] activity"/>
    <property type="evidence" value="ECO:0007669"/>
    <property type="project" value="UniProtKB-EC"/>
</dbReference>
<keyword evidence="2 3" id="KW-0560">Oxidoreductase</keyword>
<evidence type="ECO:0000256" key="1">
    <source>
        <dbReference type="ARBA" id="ARBA00006484"/>
    </source>
</evidence>
<protein>
    <submittedName>
        <fullName evidence="3">Glucose 1-dehydrogenase</fullName>
        <ecNumber evidence="3">1.1.1.47</ecNumber>
    </submittedName>
</protein>
<gene>
    <name evidence="3" type="ORF">LQ327_18405</name>
</gene>
<dbReference type="PRINTS" id="PR00081">
    <property type="entry name" value="GDHRDH"/>
</dbReference>
<dbReference type="InterPro" id="IPR002347">
    <property type="entry name" value="SDR_fam"/>
</dbReference>
<evidence type="ECO:0000313" key="4">
    <source>
        <dbReference type="Proteomes" id="UP001199469"/>
    </source>
</evidence>
<accession>A0ABS8PAS6</accession>
<organism evidence="3 4">
    <name type="scientific">Actinomycetospora endophytica</name>
    <dbReference type="NCBI Taxonomy" id="2291215"/>
    <lineage>
        <taxon>Bacteria</taxon>
        <taxon>Bacillati</taxon>
        <taxon>Actinomycetota</taxon>
        <taxon>Actinomycetes</taxon>
        <taxon>Pseudonocardiales</taxon>
        <taxon>Pseudonocardiaceae</taxon>
        <taxon>Actinomycetospora</taxon>
    </lineage>
</organism>
<comment type="similarity">
    <text evidence="1">Belongs to the short-chain dehydrogenases/reductases (SDR) family.</text>
</comment>
<evidence type="ECO:0000313" key="3">
    <source>
        <dbReference type="EMBL" id="MCD2195344.1"/>
    </source>
</evidence>
<dbReference type="InterPro" id="IPR036291">
    <property type="entry name" value="NAD(P)-bd_dom_sf"/>
</dbReference>
<keyword evidence="4" id="KW-1185">Reference proteome</keyword>
<dbReference type="SUPFAM" id="SSF51735">
    <property type="entry name" value="NAD(P)-binding Rossmann-fold domains"/>
    <property type="match status" value="1"/>
</dbReference>
<comment type="caution">
    <text evidence="3">The sequence shown here is derived from an EMBL/GenBank/DDBJ whole genome shotgun (WGS) entry which is preliminary data.</text>
</comment>
<name>A0ABS8PAS6_9PSEU</name>
<dbReference type="Gene3D" id="3.40.50.720">
    <property type="entry name" value="NAD(P)-binding Rossmann-like Domain"/>
    <property type="match status" value="1"/>
</dbReference>
<dbReference type="Proteomes" id="UP001199469">
    <property type="component" value="Unassembled WGS sequence"/>
</dbReference>
<dbReference type="PANTHER" id="PTHR24321">
    <property type="entry name" value="DEHYDROGENASES, SHORT CHAIN"/>
    <property type="match status" value="1"/>
</dbReference>
<reference evidence="3 4" key="1">
    <citation type="submission" date="2021-11" db="EMBL/GenBank/DDBJ databases">
        <title>Draft genome sequence of Actinomycetospora sp. SF1 isolated from the rhizosphere soil.</title>
        <authorList>
            <person name="Duangmal K."/>
            <person name="Chantavorakit T."/>
        </authorList>
    </citation>
    <scope>NUCLEOTIDE SEQUENCE [LARGE SCALE GENOMIC DNA]</scope>
    <source>
        <strain evidence="3 4">TBRC 5722</strain>
    </source>
</reference>
<dbReference type="NCBIfam" id="NF005559">
    <property type="entry name" value="PRK07231.1"/>
    <property type="match status" value="1"/>
</dbReference>
<dbReference type="PRINTS" id="PR00080">
    <property type="entry name" value="SDRFAMILY"/>
</dbReference>
<sequence length="253" mass="25481">MRLVDRVMVITGAGSGMGRAGAVLFAAEGAAVVVVDRDAEGAEATVQQVVEAGGRAAPVITDISTVEGNEAVVAAAVAAFGGLDVFWANAGIASPFRPITEIDPADFDRLSAVNARGPWLGARAALPALRARGGGSIVVTASLSGLKGRADTSAYQSSKGATVMLVRSLAREFGPYGIRVNSVCPIASQTPMWPQLMAGYGDPDEAAAQFAAAVPLGRLASPDDVARAALFLASDDAAFITGVNLPVDGGASA</sequence>
<proteinExistence type="inferred from homology"/>